<feature type="signal peptide" evidence="1">
    <location>
        <begin position="1"/>
        <end position="21"/>
    </location>
</feature>
<dbReference type="Proteomes" id="UP000182459">
    <property type="component" value="Chromosome"/>
</dbReference>
<protein>
    <recommendedName>
        <fullName evidence="4">VirK protein</fullName>
    </recommendedName>
</protein>
<keyword evidence="1" id="KW-0732">Signal</keyword>
<accession>A0AAC9JAA6</accession>
<sequence>MKKTIALSTMVLISLTNIAFSEELNNYSDILNAVKDGKNITTFIDFSNCKPKIKVSGQFNPKSIIIHDDSIIFSDTHFTRNNPQYPNQPILEYVTYKINDDNNVNITIDILNANNYIPIEHSKHTTISCQITKDQASFFSN</sequence>
<proteinExistence type="predicted"/>
<organism evidence="2 3">
    <name type="scientific">Francisella hispaniensis FSC454</name>
    <dbReference type="NCBI Taxonomy" id="1088883"/>
    <lineage>
        <taxon>Bacteria</taxon>
        <taxon>Pseudomonadati</taxon>
        <taxon>Pseudomonadota</taxon>
        <taxon>Gammaproteobacteria</taxon>
        <taxon>Thiotrichales</taxon>
        <taxon>Francisellaceae</taxon>
        <taxon>Francisella</taxon>
    </lineage>
</organism>
<evidence type="ECO:0000256" key="1">
    <source>
        <dbReference type="SAM" id="SignalP"/>
    </source>
</evidence>
<dbReference type="Pfam" id="PF06903">
    <property type="entry name" value="VirK"/>
    <property type="match status" value="1"/>
</dbReference>
<reference evidence="2 3" key="1">
    <citation type="submission" date="2016-11" db="EMBL/GenBank/DDBJ databases">
        <authorList>
            <person name="Hagglund E."/>
            <person name="Bystrom M."/>
            <person name="Naslund J."/>
            <person name="Stenberg P."/>
            <person name="Sjodin A."/>
        </authorList>
    </citation>
    <scope>NUCLEOTIDE SEQUENCE [LARGE SCALE GENOMIC DNA]</scope>
    <source>
        <strain evidence="2 3">CCUG 58020</strain>
    </source>
</reference>
<gene>
    <name evidence="2" type="ORF">FSC454_06105</name>
</gene>
<evidence type="ECO:0008006" key="4">
    <source>
        <dbReference type="Google" id="ProtNLM"/>
    </source>
</evidence>
<dbReference type="RefSeq" id="WP_066047386.1">
    <property type="nucleotide sequence ID" value="NZ_CP018093.1"/>
</dbReference>
<evidence type="ECO:0000313" key="2">
    <source>
        <dbReference type="EMBL" id="APD50708.1"/>
    </source>
</evidence>
<dbReference type="EMBL" id="CP018093">
    <property type="protein sequence ID" value="APD50708.1"/>
    <property type="molecule type" value="Genomic_DNA"/>
</dbReference>
<keyword evidence="3" id="KW-1185">Reference proteome</keyword>
<dbReference type="InterPro" id="IPR010694">
    <property type="entry name" value="Uncharacterised_VirK"/>
</dbReference>
<dbReference type="AlphaFoldDB" id="A0AAC9JAA6"/>
<feature type="chain" id="PRO_5041921664" description="VirK protein" evidence="1">
    <location>
        <begin position="22"/>
        <end position="141"/>
    </location>
</feature>
<name>A0AAC9JAA6_9GAMM</name>
<dbReference type="KEGG" id="fhi:FSC454_06105"/>
<evidence type="ECO:0000313" key="3">
    <source>
        <dbReference type="Proteomes" id="UP000182459"/>
    </source>
</evidence>